<gene>
    <name evidence="1" type="ORF">Sxan_26450</name>
</gene>
<proteinExistence type="predicted"/>
<dbReference type="InterPro" id="IPR011989">
    <property type="entry name" value="ARM-like"/>
</dbReference>
<dbReference type="Gene3D" id="1.25.10.10">
    <property type="entry name" value="Leucine-rich Repeat Variant"/>
    <property type="match status" value="1"/>
</dbReference>
<dbReference type="InterPro" id="IPR016024">
    <property type="entry name" value="ARM-type_fold"/>
</dbReference>
<reference evidence="1" key="1">
    <citation type="submission" date="2020-09" db="EMBL/GenBank/DDBJ databases">
        <title>Whole genome shotgun sequence of Streptomyces xanthophaeus NBRC 12829.</title>
        <authorList>
            <person name="Komaki H."/>
            <person name="Tamura T."/>
        </authorList>
    </citation>
    <scope>NUCLEOTIDE SEQUENCE</scope>
    <source>
        <strain evidence="1">NBRC 12829</strain>
    </source>
</reference>
<evidence type="ECO:0000313" key="1">
    <source>
        <dbReference type="EMBL" id="GHI85281.1"/>
    </source>
</evidence>
<evidence type="ECO:0008006" key="3">
    <source>
        <dbReference type="Google" id="ProtNLM"/>
    </source>
</evidence>
<name>A0A919LCJ5_9ACTN</name>
<organism evidence="1 2">
    <name type="scientific">Streptomyces xanthophaeus</name>
    <dbReference type="NCBI Taxonomy" id="67385"/>
    <lineage>
        <taxon>Bacteria</taxon>
        <taxon>Bacillati</taxon>
        <taxon>Actinomycetota</taxon>
        <taxon>Actinomycetes</taxon>
        <taxon>Kitasatosporales</taxon>
        <taxon>Streptomycetaceae</taxon>
        <taxon>Streptomyces</taxon>
    </lineage>
</organism>
<dbReference type="RefSeq" id="WP_157853115.1">
    <property type="nucleotide sequence ID" value="NZ_BNEE01000006.1"/>
</dbReference>
<comment type="caution">
    <text evidence="1">The sequence shown here is derived from an EMBL/GenBank/DDBJ whole genome shotgun (WGS) entry which is preliminary data.</text>
</comment>
<dbReference type="OrthoDB" id="292843at2"/>
<accession>A0A919LCJ5</accession>
<dbReference type="SUPFAM" id="SSF48371">
    <property type="entry name" value="ARM repeat"/>
    <property type="match status" value="1"/>
</dbReference>
<dbReference type="AlphaFoldDB" id="A0A919LCJ5"/>
<sequence>MLWTRRRHRRRQEELIAAAHMVCQYRNPPHGLWDLLAVAATDRDPDIRWIAYDLVPEAGRHVAAHADRFAAFVARPPAETSEGCVQRIMLALAGTGDPRALRPLGAALERGPLALANDRRHAPTFAALPAAALLPAMRTGLRIRPERESHQTTIDVLTLWGAEAAPATPELITHLHTPHARDAVQALGRIGPGAAAAADVLADIALGRIHPQDPDGKWPARRWHGVQTAAWAHWRITGDTSLALAVCGAAVEAGPSRPALSHLADLGPAAAGHADAVHRLLASPGTWTRVGAAHAWWRITGESAESVPVLVGALEPARAGHPAFPTREAVRALGAIGTPAAQAGPVLRKLLDEPKRTTGVYAGCRNILEDEALCRALSEALERIDG</sequence>
<keyword evidence="2" id="KW-1185">Reference proteome</keyword>
<protein>
    <recommendedName>
        <fullName evidence="3">HEAT repeat domain-containing protein</fullName>
    </recommendedName>
</protein>
<dbReference type="Proteomes" id="UP000600026">
    <property type="component" value="Unassembled WGS sequence"/>
</dbReference>
<evidence type="ECO:0000313" key="2">
    <source>
        <dbReference type="Proteomes" id="UP000600026"/>
    </source>
</evidence>
<dbReference type="EMBL" id="BNEE01000006">
    <property type="protein sequence ID" value="GHI85281.1"/>
    <property type="molecule type" value="Genomic_DNA"/>
</dbReference>